<dbReference type="GeneID" id="96654222"/>
<dbReference type="Proteomes" id="UP000475666">
    <property type="component" value="Unassembled WGS sequence"/>
</dbReference>
<keyword evidence="1" id="KW-0732">Signal</keyword>
<evidence type="ECO:0008006" key="4">
    <source>
        <dbReference type="Google" id="ProtNLM"/>
    </source>
</evidence>
<sequence length="142" mass="15619">MKLKSKIAGTLLAAGLAVSALPLTASPAQAASKHVGQNGNESRCYSTGYYVCFYYSTWNSAYWGGWNDNANLGDNYYRAGTGSGAGQVVRNNARKIQCDSWAAYCRSYYSPNYSGNYDWLYGGQRGELYYTWNNNASVYIGV</sequence>
<accession>A0A6G3TU42</accession>
<reference evidence="2 3" key="1">
    <citation type="submission" date="2020-01" db="EMBL/GenBank/DDBJ databases">
        <title>Insect and environment-associated Actinomycetes.</title>
        <authorList>
            <person name="Currrie C."/>
            <person name="Chevrette M."/>
            <person name="Carlson C."/>
            <person name="Stubbendieck R."/>
            <person name="Wendt-Pienkowski E."/>
        </authorList>
    </citation>
    <scope>NUCLEOTIDE SEQUENCE [LARGE SCALE GENOMIC DNA]</scope>
    <source>
        <strain evidence="2 3">SID7739</strain>
    </source>
</reference>
<feature type="signal peptide" evidence="1">
    <location>
        <begin position="1"/>
        <end position="30"/>
    </location>
</feature>
<evidence type="ECO:0000313" key="3">
    <source>
        <dbReference type="Proteomes" id="UP000475666"/>
    </source>
</evidence>
<evidence type="ECO:0000256" key="1">
    <source>
        <dbReference type="SAM" id="SignalP"/>
    </source>
</evidence>
<comment type="caution">
    <text evidence="2">The sequence shown here is derived from an EMBL/GenBank/DDBJ whole genome shotgun (WGS) entry which is preliminary data.</text>
</comment>
<dbReference type="AlphaFoldDB" id="A0A6G3TU42"/>
<dbReference type="EMBL" id="JAAGMQ010001286">
    <property type="protein sequence ID" value="NEC39985.1"/>
    <property type="molecule type" value="Genomic_DNA"/>
</dbReference>
<feature type="chain" id="PRO_5026136447" description="Peptidase inhibitor family I36 protein" evidence="1">
    <location>
        <begin position="31"/>
        <end position="142"/>
    </location>
</feature>
<dbReference type="RefSeq" id="WP_109028597.1">
    <property type="nucleotide sequence ID" value="NZ_BEWD01000001.1"/>
</dbReference>
<protein>
    <recommendedName>
        <fullName evidence="4">Peptidase inhibitor family I36 protein</fullName>
    </recommendedName>
</protein>
<evidence type="ECO:0000313" key="2">
    <source>
        <dbReference type="EMBL" id="NEC39985.1"/>
    </source>
</evidence>
<organism evidence="2 3">
    <name type="scientific">Streptomyces rubrogriseus</name>
    <dbReference type="NCBI Taxonomy" id="194673"/>
    <lineage>
        <taxon>Bacteria</taxon>
        <taxon>Bacillati</taxon>
        <taxon>Actinomycetota</taxon>
        <taxon>Actinomycetes</taxon>
        <taxon>Kitasatosporales</taxon>
        <taxon>Streptomycetaceae</taxon>
        <taxon>Streptomyces</taxon>
        <taxon>Streptomyces violaceoruber group</taxon>
    </lineage>
</organism>
<gene>
    <name evidence="2" type="ORF">G3I66_43675</name>
</gene>
<proteinExistence type="predicted"/>
<name>A0A6G3TU42_9ACTN</name>